<dbReference type="OrthoDB" id="7360581at2"/>
<evidence type="ECO:0000313" key="9">
    <source>
        <dbReference type="Proteomes" id="UP000220246"/>
    </source>
</evidence>
<dbReference type="GO" id="GO:0042597">
    <property type="term" value="C:periplasmic space"/>
    <property type="evidence" value="ECO:0007669"/>
    <property type="project" value="UniProtKB-SubCell"/>
</dbReference>
<dbReference type="Gene3D" id="3.30.1340.30">
    <property type="match status" value="1"/>
</dbReference>
<keyword evidence="4" id="KW-0574">Periplasm</keyword>
<evidence type="ECO:0000256" key="4">
    <source>
        <dbReference type="ARBA" id="ARBA00022764"/>
    </source>
</evidence>
<feature type="domain" description="BON" evidence="7">
    <location>
        <begin position="40"/>
        <end position="108"/>
    </location>
</feature>
<comment type="caution">
    <text evidence="8">The sequence shown here is derived from an EMBL/GenBank/DDBJ whole genome shotgun (WGS) entry which is preliminary data.</text>
</comment>
<feature type="signal peptide" evidence="6">
    <location>
        <begin position="1"/>
        <end position="22"/>
    </location>
</feature>
<dbReference type="EMBL" id="PDEA01000001">
    <property type="protein sequence ID" value="PEH89187.1"/>
    <property type="molecule type" value="Genomic_DNA"/>
</dbReference>
<dbReference type="PROSITE" id="PS50914">
    <property type="entry name" value="BON"/>
    <property type="match status" value="1"/>
</dbReference>
<reference evidence="9" key="1">
    <citation type="submission" date="2017-09" db="EMBL/GenBank/DDBJ databases">
        <title>FDA dAtabase for Regulatory Grade micrObial Sequences (FDA-ARGOS): Supporting development and validation of Infectious Disease Dx tests.</title>
        <authorList>
            <person name="Minogue T."/>
            <person name="Wolcott M."/>
            <person name="Wasieloski L."/>
            <person name="Aguilar W."/>
            <person name="Moore D."/>
            <person name="Tallon L."/>
            <person name="Sadzewicz L."/>
            <person name="Ott S."/>
            <person name="Zhao X."/>
            <person name="Nagaraj S."/>
            <person name="Vavikolanu K."/>
            <person name="Aluvathingal J."/>
            <person name="Nadendla S."/>
            <person name="Sichtig H."/>
        </authorList>
    </citation>
    <scope>NUCLEOTIDE SEQUENCE [LARGE SCALE GENOMIC DNA]</scope>
    <source>
        <strain evidence="9">FDAARGOS_394</strain>
    </source>
</reference>
<name>A0A2A7UVB7_COMTR</name>
<dbReference type="FunFam" id="3.30.1340.30:FF:000001">
    <property type="entry name" value="Molecular chaperone OsmY"/>
    <property type="match status" value="1"/>
</dbReference>
<organism evidence="8 9">
    <name type="scientific">Comamonas terrigena</name>
    <dbReference type="NCBI Taxonomy" id="32013"/>
    <lineage>
        <taxon>Bacteria</taxon>
        <taxon>Pseudomonadati</taxon>
        <taxon>Pseudomonadota</taxon>
        <taxon>Betaproteobacteria</taxon>
        <taxon>Burkholderiales</taxon>
        <taxon>Comamonadaceae</taxon>
        <taxon>Comamonas</taxon>
    </lineage>
</organism>
<keyword evidence="2 6" id="KW-0732">Signal</keyword>
<dbReference type="RefSeq" id="WP_083520355.1">
    <property type="nucleotide sequence ID" value="NZ_DALZQJ010000033.1"/>
</dbReference>
<evidence type="ECO:0000259" key="7">
    <source>
        <dbReference type="PROSITE" id="PS50914"/>
    </source>
</evidence>
<gene>
    <name evidence="8" type="ORF">CRM82_11780</name>
</gene>
<dbReference type="SMART" id="SM00749">
    <property type="entry name" value="BON"/>
    <property type="match status" value="1"/>
</dbReference>
<keyword evidence="9" id="KW-1185">Reference proteome</keyword>
<dbReference type="Proteomes" id="UP000220246">
    <property type="component" value="Unassembled WGS sequence"/>
</dbReference>
<dbReference type="AlphaFoldDB" id="A0A2A7UVB7"/>
<protein>
    <recommendedName>
        <fullName evidence="5">Osmotically-inducible protein Y</fullName>
    </recommendedName>
</protein>
<evidence type="ECO:0000256" key="2">
    <source>
        <dbReference type="ARBA" id="ARBA00022729"/>
    </source>
</evidence>
<evidence type="ECO:0000256" key="6">
    <source>
        <dbReference type="SAM" id="SignalP"/>
    </source>
</evidence>
<evidence type="ECO:0000256" key="5">
    <source>
        <dbReference type="ARBA" id="ARBA00070588"/>
    </source>
</evidence>
<dbReference type="InterPro" id="IPR051686">
    <property type="entry name" value="Lipoprotein_DolP"/>
</dbReference>
<dbReference type="Pfam" id="PF04972">
    <property type="entry name" value="BON"/>
    <property type="match status" value="1"/>
</dbReference>
<sequence>MKASNTSRALIVAIALSSGVLAVTGCSVARNQQSVGSYMDDSGITTAVKAKFAEDKTVAATSISVETMKGVVQLSGFAKSQAEKDRAESITRNTKGVMGVRNSIVVRP</sequence>
<comment type="subcellular location">
    <subcellularLocation>
        <location evidence="1">Periplasm</location>
    </subcellularLocation>
</comment>
<keyword evidence="3" id="KW-0677">Repeat</keyword>
<dbReference type="InterPro" id="IPR007055">
    <property type="entry name" value="BON_dom"/>
</dbReference>
<dbReference type="PROSITE" id="PS51257">
    <property type="entry name" value="PROKAR_LIPOPROTEIN"/>
    <property type="match status" value="1"/>
</dbReference>
<evidence type="ECO:0000313" key="8">
    <source>
        <dbReference type="EMBL" id="PEH89187.1"/>
    </source>
</evidence>
<dbReference type="InterPro" id="IPR014004">
    <property type="entry name" value="Transpt-assoc_nodulatn_dom_bac"/>
</dbReference>
<feature type="chain" id="PRO_5012879643" description="Osmotically-inducible protein Y" evidence="6">
    <location>
        <begin position="23"/>
        <end position="108"/>
    </location>
</feature>
<accession>A0A2A7UVB7</accession>
<dbReference type="GeneID" id="80801291"/>
<dbReference type="STRING" id="1219032.GCA_001515545_01343"/>
<dbReference type="PANTHER" id="PTHR34606">
    <property type="entry name" value="BON DOMAIN-CONTAINING PROTEIN"/>
    <property type="match status" value="1"/>
</dbReference>
<evidence type="ECO:0000256" key="1">
    <source>
        <dbReference type="ARBA" id="ARBA00004418"/>
    </source>
</evidence>
<dbReference type="PANTHER" id="PTHR34606:SF16">
    <property type="entry name" value="BON DOMAIN-CONTAINING PROTEIN"/>
    <property type="match status" value="1"/>
</dbReference>
<proteinExistence type="predicted"/>
<evidence type="ECO:0000256" key="3">
    <source>
        <dbReference type="ARBA" id="ARBA00022737"/>
    </source>
</evidence>